<keyword evidence="2" id="KW-1185">Reference proteome</keyword>
<dbReference type="EMBL" id="BMAU01021358">
    <property type="protein sequence ID" value="GFY21800.1"/>
    <property type="molecule type" value="Genomic_DNA"/>
</dbReference>
<dbReference type="AlphaFoldDB" id="A0A8X6VTA3"/>
<dbReference type="Proteomes" id="UP000887159">
    <property type="component" value="Unassembled WGS sequence"/>
</dbReference>
<accession>A0A8X6VTA3</accession>
<evidence type="ECO:0000313" key="2">
    <source>
        <dbReference type="Proteomes" id="UP000887159"/>
    </source>
</evidence>
<name>A0A8X6VTA3_TRICX</name>
<protein>
    <submittedName>
        <fullName evidence="1">Uncharacterized protein</fullName>
    </submittedName>
</protein>
<gene>
    <name evidence="1" type="ORF">TNCV_1169441</name>
</gene>
<sequence length="159" mass="18291">MLEDNTIGVTHVKERLNRFKSDHTLIESDQHSGWLQISRNAAVDEIVEIFSPECPLTKICHIPLKNAIPKSVSPERGRELSLQLFGESMCHIVIELLILLLEEEQRNLKETATAGSDVVQSGRPIFDDFFQHLWPYIGNNTTNVVFQMVKRLWLIRIDQ</sequence>
<comment type="caution">
    <text evidence="1">The sequence shown here is derived from an EMBL/GenBank/DDBJ whole genome shotgun (WGS) entry which is preliminary data.</text>
</comment>
<evidence type="ECO:0000313" key="1">
    <source>
        <dbReference type="EMBL" id="GFY21800.1"/>
    </source>
</evidence>
<organism evidence="1 2">
    <name type="scientific">Trichonephila clavipes</name>
    <name type="common">Golden silk orbweaver</name>
    <name type="synonym">Nephila clavipes</name>
    <dbReference type="NCBI Taxonomy" id="2585209"/>
    <lineage>
        <taxon>Eukaryota</taxon>
        <taxon>Metazoa</taxon>
        <taxon>Ecdysozoa</taxon>
        <taxon>Arthropoda</taxon>
        <taxon>Chelicerata</taxon>
        <taxon>Arachnida</taxon>
        <taxon>Araneae</taxon>
        <taxon>Araneomorphae</taxon>
        <taxon>Entelegynae</taxon>
        <taxon>Araneoidea</taxon>
        <taxon>Nephilidae</taxon>
        <taxon>Trichonephila</taxon>
    </lineage>
</organism>
<proteinExistence type="predicted"/>
<reference evidence="1" key="1">
    <citation type="submission" date="2020-08" db="EMBL/GenBank/DDBJ databases">
        <title>Multicomponent nature underlies the extraordinary mechanical properties of spider dragline silk.</title>
        <authorList>
            <person name="Kono N."/>
            <person name="Nakamura H."/>
            <person name="Mori M."/>
            <person name="Yoshida Y."/>
            <person name="Ohtoshi R."/>
            <person name="Malay A.D."/>
            <person name="Moran D.A.P."/>
            <person name="Tomita M."/>
            <person name="Numata K."/>
            <person name="Arakawa K."/>
        </authorList>
    </citation>
    <scope>NUCLEOTIDE SEQUENCE</scope>
</reference>